<dbReference type="InterPro" id="IPR001537">
    <property type="entry name" value="SpoU_MeTrfase"/>
</dbReference>
<keyword evidence="6" id="KW-1185">Reference proteome</keyword>
<dbReference type="CDD" id="cd18103">
    <property type="entry name" value="SpoU-like_RlmB"/>
    <property type="match status" value="1"/>
</dbReference>
<dbReference type="NCBIfam" id="TIGR00186">
    <property type="entry name" value="rRNA_methyl_3"/>
    <property type="match status" value="1"/>
</dbReference>
<dbReference type="AlphaFoldDB" id="A0A0X1KSG0"/>
<dbReference type="InterPro" id="IPR029026">
    <property type="entry name" value="tRNA_m1G_MTases_N"/>
</dbReference>
<accession>A0A0X1KSG0</accession>
<dbReference type="GO" id="GO:0032259">
    <property type="term" value="P:methylation"/>
    <property type="evidence" value="ECO:0007669"/>
    <property type="project" value="UniProtKB-KW"/>
</dbReference>
<dbReference type="SUPFAM" id="SSF75217">
    <property type="entry name" value="alpha/beta knot"/>
    <property type="match status" value="1"/>
</dbReference>
<dbReference type="RefSeq" id="WP_031505110.1">
    <property type="nucleotide sequence ID" value="NC_022795.1"/>
</dbReference>
<dbReference type="EMBL" id="CP007141">
    <property type="protein sequence ID" value="AJC74212.1"/>
    <property type="molecule type" value="Genomic_DNA"/>
</dbReference>
<dbReference type="Pfam" id="PF00588">
    <property type="entry name" value="SpoU_methylase"/>
    <property type="match status" value="1"/>
</dbReference>
<dbReference type="InterPro" id="IPR029064">
    <property type="entry name" value="Ribosomal_eL30-like_sf"/>
</dbReference>
<dbReference type="InterPro" id="IPR004441">
    <property type="entry name" value="rRNA_MeTrfase_TrmH"/>
</dbReference>
<dbReference type="FunFam" id="3.40.1280.10:FF:000008">
    <property type="entry name" value="Group 3 RNA methyltransferase TrmH"/>
    <property type="match status" value="1"/>
</dbReference>
<keyword evidence="2 5" id="KW-0489">Methyltransferase</keyword>
<gene>
    <name evidence="5" type="ORF">AJ81_08485</name>
</gene>
<dbReference type="Gene3D" id="3.30.1330.30">
    <property type="match status" value="1"/>
</dbReference>
<dbReference type="PANTHER" id="PTHR46429:SF1">
    <property type="entry name" value="23S RRNA (GUANOSINE-2'-O-)-METHYLTRANSFERASE RLMB"/>
    <property type="match status" value="1"/>
</dbReference>
<evidence type="ECO:0000256" key="3">
    <source>
        <dbReference type="ARBA" id="ARBA00022679"/>
    </source>
</evidence>
<dbReference type="GO" id="GO:0005829">
    <property type="term" value="C:cytosol"/>
    <property type="evidence" value="ECO:0007669"/>
    <property type="project" value="TreeGrafter"/>
</dbReference>
<dbReference type="InterPro" id="IPR029028">
    <property type="entry name" value="Alpha/beta_knot_MTases"/>
</dbReference>
<feature type="domain" description="RNA 2-O ribose methyltransferase substrate binding" evidence="4">
    <location>
        <begin position="2"/>
        <end position="75"/>
    </location>
</feature>
<dbReference type="PATRIC" id="fig|1123384.7.peg.1700"/>
<keyword evidence="3 5" id="KW-0808">Transferase</keyword>
<dbReference type="Pfam" id="PF08032">
    <property type="entry name" value="SpoU_sub_bind"/>
    <property type="match status" value="1"/>
</dbReference>
<evidence type="ECO:0000256" key="1">
    <source>
        <dbReference type="ARBA" id="ARBA00007228"/>
    </source>
</evidence>
<dbReference type="PANTHER" id="PTHR46429">
    <property type="entry name" value="23S RRNA (GUANOSINE-2'-O-)-METHYLTRANSFERASE RLMB"/>
    <property type="match status" value="1"/>
</dbReference>
<dbReference type="SMART" id="SM00967">
    <property type="entry name" value="SpoU_sub_bind"/>
    <property type="match status" value="1"/>
</dbReference>
<evidence type="ECO:0000256" key="2">
    <source>
        <dbReference type="ARBA" id="ARBA00022603"/>
    </source>
</evidence>
<dbReference type="Proteomes" id="UP000077469">
    <property type="component" value="Chromosome"/>
</dbReference>
<organism evidence="5 6">
    <name type="scientific">Pseudothermotoga hypogea DSM 11164 = NBRC 106472</name>
    <dbReference type="NCBI Taxonomy" id="1123384"/>
    <lineage>
        <taxon>Bacteria</taxon>
        <taxon>Thermotogati</taxon>
        <taxon>Thermotogota</taxon>
        <taxon>Thermotogae</taxon>
        <taxon>Thermotogales</taxon>
        <taxon>Thermotogaceae</taxon>
        <taxon>Pseudothermotoga</taxon>
    </lineage>
</organism>
<dbReference type="Gene3D" id="3.40.1280.10">
    <property type="match status" value="1"/>
</dbReference>
<proteinExistence type="inferred from homology"/>
<evidence type="ECO:0000313" key="6">
    <source>
        <dbReference type="Proteomes" id="UP000077469"/>
    </source>
</evidence>
<sequence>MIVYGRNVLEEVLKSHHLVRKVYLRADERNKPSSLVEKLKKANFPFTFVSSRKLAELCGEEKNQGVVIDLEFKYADESEIKGDLVVLLDHINDPHNLGAIARTAVAAGAGAIVIPKDRSVDVTPSAVKVSAGALLRIPVVKVTNLPRTIDNLKEKGYWIYGADMEGTSIYEEDFQPPVGLVFGNEGEGLSRLVKQKCDQLIAIPMYSDIDSLNVSVSAGIIMFEIARKIRRVE</sequence>
<dbReference type="OrthoDB" id="9794400at2"/>
<reference evidence="5 6" key="1">
    <citation type="submission" date="2014-01" db="EMBL/GenBank/DDBJ databases">
        <title>Genome sequencing of Thermotog hypogea.</title>
        <authorList>
            <person name="Zhang X."/>
            <person name="Alvare G."/>
            <person name="Fristensky B."/>
            <person name="Chen L."/>
            <person name="Suen T."/>
            <person name="Chen Q."/>
            <person name="Ma K."/>
        </authorList>
    </citation>
    <scope>NUCLEOTIDE SEQUENCE [LARGE SCALE GENOMIC DNA]</scope>
    <source>
        <strain evidence="5 6">DSM 11164</strain>
    </source>
</reference>
<dbReference type="GO" id="GO:0003723">
    <property type="term" value="F:RNA binding"/>
    <property type="evidence" value="ECO:0007669"/>
    <property type="project" value="InterPro"/>
</dbReference>
<comment type="similarity">
    <text evidence="1">Belongs to the class IV-like SAM-binding methyltransferase superfamily. RNA methyltransferase TrmH family.</text>
</comment>
<dbReference type="InterPro" id="IPR013123">
    <property type="entry name" value="SpoU_subst-bd"/>
</dbReference>
<protein>
    <submittedName>
        <fullName evidence="5">RNA methyltransferase</fullName>
    </submittedName>
</protein>
<dbReference type="GO" id="GO:0006396">
    <property type="term" value="P:RNA processing"/>
    <property type="evidence" value="ECO:0007669"/>
    <property type="project" value="InterPro"/>
</dbReference>
<evidence type="ECO:0000313" key="5">
    <source>
        <dbReference type="EMBL" id="AJC74212.1"/>
    </source>
</evidence>
<dbReference type="PaxDb" id="1123384-AJ81_08485"/>
<dbReference type="KEGG" id="phy:AJ81_08485"/>
<dbReference type="STRING" id="1123384.AJ81_08485"/>
<dbReference type="GO" id="GO:0008173">
    <property type="term" value="F:RNA methyltransferase activity"/>
    <property type="evidence" value="ECO:0007669"/>
    <property type="project" value="InterPro"/>
</dbReference>
<dbReference type="SUPFAM" id="SSF55315">
    <property type="entry name" value="L30e-like"/>
    <property type="match status" value="1"/>
</dbReference>
<name>A0A0X1KSG0_9THEM</name>
<evidence type="ECO:0000259" key="4">
    <source>
        <dbReference type="SMART" id="SM00967"/>
    </source>
</evidence>